<accession>A0A3K3SD00</accession>
<gene>
    <name evidence="1" type="ORF">GP711_23005</name>
</gene>
<dbReference type="Proteomes" id="UP000437875">
    <property type="component" value="Unassembled WGS sequence"/>
</dbReference>
<evidence type="ECO:0000313" key="2">
    <source>
        <dbReference type="Proteomes" id="UP000437875"/>
    </source>
</evidence>
<name>A0A3K3SD00_ECOLX</name>
<sequence length="114" mass="13083">MVKTEGDYISPKSIIVDTPLMGHECIELQRRLALSLDLPPPETGRCNIHCGIIVRDGNDIFQLAEYCTVEQRIDEQLHHLPPSKIELFNSKIDRQHIQNHRSGYFPLYNFPADA</sequence>
<dbReference type="AlphaFoldDB" id="A0A3K3SD00"/>
<dbReference type="EMBL" id="WSGM01000021">
    <property type="protein sequence ID" value="KAE9728261.1"/>
    <property type="molecule type" value="Genomic_DNA"/>
</dbReference>
<proteinExistence type="predicted"/>
<protein>
    <submittedName>
        <fullName evidence="1">Uncharacterized protein</fullName>
    </submittedName>
</protein>
<reference evidence="1 2" key="1">
    <citation type="submission" date="2019-10" db="EMBL/GenBank/DDBJ databases">
        <title>Antimicrobial-resistant enteric bacteria are widely distributed amongst people, animals and the environment in northern Tanzania.</title>
        <authorList>
            <person name="Subbiah M."/>
            <person name="Call D.R."/>
        </authorList>
    </citation>
    <scope>NUCLEOTIDE SEQUENCE [LARGE SCALE GENOMIC DNA]</scope>
    <source>
        <strain evidence="1 2">TzEc067</strain>
    </source>
</reference>
<organism evidence="1 2">
    <name type="scientific">Escherichia coli</name>
    <dbReference type="NCBI Taxonomy" id="562"/>
    <lineage>
        <taxon>Bacteria</taxon>
        <taxon>Pseudomonadati</taxon>
        <taxon>Pseudomonadota</taxon>
        <taxon>Gammaproteobacteria</taxon>
        <taxon>Enterobacterales</taxon>
        <taxon>Enterobacteriaceae</taxon>
        <taxon>Escherichia</taxon>
    </lineage>
</organism>
<comment type="caution">
    <text evidence="1">The sequence shown here is derived from an EMBL/GenBank/DDBJ whole genome shotgun (WGS) entry which is preliminary data.</text>
</comment>
<evidence type="ECO:0000313" key="1">
    <source>
        <dbReference type="EMBL" id="KAE9728261.1"/>
    </source>
</evidence>